<dbReference type="RefSeq" id="WP_209644602.1">
    <property type="nucleotide sequence ID" value="NZ_JAGINW010000001.1"/>
</dbReference>
<keyword evidence="1" id="KW-0472">Membrane</keyword>
<evidence type="ECO:0000256" key="1">
    <source>
        <dbReference type="SAM" id="Phobius"/>
    </source>
</evidence>
<accession>A0ABS4TTE5</accession>
<keyword evidence="1" id="KW-1133">Transmembrane helix</keyword>
<feature type="transmembrane region" description="Helical" evidence="1">
    <location>
        <begin position="232"/>
        <end position="254"/>
    </location>
</feature>
<proteinExistence type="predicted"/>
<reference evidence="2 3" key="1">
    <citation type="submission" date="2021-03" db="EMBL/GenBank/DDBJ databases">
        <title>Sequencing the genomes of 1000 actinobacteria strains.</title>
        <authorList>
            <person name="Klenk H.-P."/>
        </authorList>
    </citation>
    <scope>NUCLEOTIDE SEQUENCE [LARGE SCALE GENOMIC DNA]</scope>
    <source>
        <strain evidence="2 3">DSM 46670</strain>
    </source>
</reference>
<sequence length="436" mass="45923">MRSGVVERSVQVRRWLARYRRRAPGQLTLLLTVLVLLCLTTGAACALDLQRRKDELAGIADRSAPLTGAAVDIYQSLSDADATAASAFLLVGGVEPAELRERYQLNIAETSTALTTASAGSPTGESAVTVTELAAYLPVYTGLVEAARMYNRLGMPQGVSYLREASHLVQSRMLPSAQRLYRAEITRLAEAQANASVVGWILLTLGILVVGGLVAAQIYLARTTRRILNKGLLVATLAAVAAVSWFTVATTSAAEHTAASRHEGSAAVEALVEARIKVLEARSDEALTLVARGGGKVYEDHFNGVKSRLEGGEGLLAQAKAAAASPQAGQAVDNAITAWQAWLVSHQALRDKDDEGDYNEAIRLAADQGPSGAGRLSSTVDGQLGEAIRHAATRFEEESAKAGGALSTADIGVALLMVLAALGVVAGFAPRLREYR</sequence>
<dbReference type="EMBL" id="JAGINW010000001">
    <property type="protein sequence ID" value="MBP2327657.1"/>
    <property type="molecule type" value="Genomic_DNA"/>
</dbReference>
<comment type="caution">
    <text evidence="2">The sequence shown here is derived from an EMBL/GenBank/DDBJ whole genome shotgun (WGS) entry which is preliminary data.</text>
</comment>
<evidence type="ECO:0000313" key="2">
    <source>
        <dbReference type="EMBL" id="MBP2327657.1"/>
    </source>
</evidence>
<organism evidence="2 3">
    <name type="scientific">Kibdelosporangium banguiense</name>
    <dbReference type="NCBI Taxonomy" id="1365924"/>
    <lineage>
        <taxon>Bacteria</taxon>
        <taxon>Bacillati</taxon>
        <taxon>Actinomycetota</taxon>
        <taxon>Actinomycetes</taxon>
        <taxon>Pseudonocardiales</taxon>
        <taxon>Pseudonocardiaceae</taxon>
        <taxon>Kibdelosporangium</taxon>
    </lineage>
</organism>
<protein>
    <recommendedName>
        <fullName evidence="4">Secreted protein</fullName>
    </recommendedName>
</protein>
<evidence type="ECO:0000313" key="3">
    <source>
        <dbReference type="Proteomes" id="UP001519332"/>
    </source>
</evidence>
<gene>
    <name evidence="2" type="ORF">JOF56_008042</name>
</gene>
<feature type="transmembrane region" description="Helical" evidence="1">
    <location>
        <begin position="411"/>
        <end position="429"/>
    </location>
</feature>
<feature type="transmembrane region" description="Helical" evidence="1">
    <location>
        <begin position="197"/>
        <end position="220"/>
    </location>
</feature>
<keyword evidence="1" id="KW-0812">Transmembrane</keyword>
<evidence type="ECO:0008006" key="4">
    <source>
        <dbReference type="Google" id="ProtNLM"/>
    </source>
</evidence>
<dbReference type="Proteomes" id="UP001519332">
    <property type="component" value="Unassembled WGS sequence"/>
</dbReference>
<keyword evidence="3" id="KW-1185">Reference proteome</keyword>
<name>A0ABS4TTE5_9PSEU</name>